<sequence length="492" mass="55092">MSLIQINELTFRHDGGLEPVFDHATFRFDTDWKLGLVGRNGRGKSTLLQLLQGRWDYSGKISAPGLTFSNFPAPVDDPRRSALEIAQEAAPVPLWRLQRELALLEMPPALLDRPFCCLSGGEQTKLLLSLLFLSEGDYPLIDEPTNHLDLAARAAVARYLRGKGGFLLISHDRALLDGCTDHTLALTRTGTELVNGGFSVWLAEREQRNQSELEENRRLRQDIRRLEEAARRTQGWSDRVEQTKYSTKNSGLRPDRGYLGHKSAKLMKRAKSMEARQEQAAAEKSKLLKNVEQSPPLKLQPLRHHAQTLAWLKNVAVTYDGRAVCREVSFTVEQGERLALCGRNGSGKSSLLRLLAPPGPDYTGEVWTAGGLHVSFVPQDAAFLSGSLSAFIARHGLDESLFKAILRKLDFSRAQFELDMGGYSAGQKKKVLLAKSLCEKAHLYVWDEPLNYIDVFSRIQLEELLRDSPCTLLVVEHDNAFLDRIGARRVSL</sequence>
<evidence type="ECO:0000256" key="4">
    <source>
        <dbReference type="SAM" id="MobiDB-lite"/>
    </source>
</evidence>
<evidence type="ECO:0000256" key="1">
    <source>
        <dbReference type="ARBA" id="ARBA00022741"/>
    </source>
</evidence>
<dbReference type="CDD" id="cd03221">
    <property type="entry name" value="ABCF_EF-3"/>
    <property type="match status" value="2"/>
</dbReference>
<evidence type="ECO:0000256" key="2">
    <source>
        <dbReference type="ARBA" id="ARBA00022840"/>
    </source>
</evidence>
<dbReference type="GO" id="GO:0005524">
    <property type="term" value="F:ATP binding"/>
    <property type="evidence" value="ECO:0007669"/>
    <property type="project" value="UniProtKB-KW"/>
</dbReference>
<accession>A0A644YYD3</accession>
<reference evidence="6" key="1">
    <citation type="submission" date="2019-08" db="EMBL/GenBank/DDBJ databases">
        <authorList>
            <person name="Kucharzyk K."/>
            <person name="Murdoch R.W."/>
            <person name="Higgins S."/>
            <person name="Loffler F."/>
        </authorList>
    </citation>
    <scope>NUCLEOTIDE SEQUENCE</scope>
</reference>
<keyword evidence="3" id="KW-0175">Coiled coil</keyword>
<dbReference type="Gene3D" id="3.40.50.300">
    <property type="entry name" value="P-loop containing nucleotide triphosphate hydrolases"/>
    <property type="match status" value="2"/>
</dbReference>
<organism evidence="6">
    <name type="scientific">bioreactor metagenome</name>
    <dbReference type="NCBI Taxonomy" id="1076179"/>
    <lineage>
        <taxon>unclassified sequences</taxon>
        <taxon>metagenomes</taxon>
        <taxon>ecological metagenomes</taxon>
    </lineage>
</organism>
<dbReference type="Pfam" id="PF00005">
    <property type="entry name" value="ABC_tran"/>
    <property type="match status" value="2"/>
</dbReference>
<feature type="coiled-coil region" evidence="3">
    <location>
        <begin position="202"/>
        <end position="229"/>
    </location>
</feature>
<dbReference type="EMBL" id="VSSQ01006641">
    <property type="protein sequence ID" value="MPM33377.1"/>
    <property type="molecule type" value="Genomic_DNA"/>
</dbReference>
<dbReference type="GO" id="GO:0016887">
    <property type="term" value="F:ATP hydrolysis activity"/>
    <property type="evidence" value="ECO:0007669"/>
    <property type="project" value="InterPro"/>
</dbReference>
<dbReference type="InterPro" id="IPR027417">
    <property type="entry name" value="P-loop_NTPase"/>
</dbReference>
<keyword evidence="2 6" id="KW-0067">ATP-binding</keyword>
<dbReference type="InterPro" id="IPR003593">
    <property type="entry name" value="AAA+_ATPase"/>
</dbReference>
<evidence type="ECO:0000259" key="5">
    <source>
        <dbReference type="PROSITE" id="PS50893"/>
    </source>
</evidence>
<protein>
    <submittedName>
        <fullName evidence="6">Putative ABC transporter ATP-binding protein YheS</fullName>
    </submittedName>
</protein>
<dbReference type="NCBIfam" id="NF000355">
    <property type="entry name" value="ribo_prot_ABC_F"/>
    <property type="match status" value="1"/>
</dbReference>
<dbReference type="InterPro" id="IPR003439">
    <property type="entry name" value="ABC_transporter-like_ATP-bd"/>
</dbReference>
<feature type="region of interest" description="Disordered" evidence="4">
    <location>
        <begin position="237"/>
        <end position="258"/>
    </location>
</feature>
<feature type="domain" description="ABC transporter" evidence="5">
    <location>
        <begin position="4"/>
        <end position="213"/>
    </location>
</feature>
<gene>
    <name evidence="6" type="primary">yheS_32</name>
    <name evidence="6" type="ORF">SDC9_79951</name>
</gene>
<evidence type="ECO:0000256" key="3">
    <source>
        <dbReference type="SAM" id="Coils"/>
    </source>
</evidence>
<comment type="caution">
    <text evidence="6">The sequence shown here is derived from an EMBL/GenBank/DDBJ whole genome shotgun (WGS) entry which is preliminary data.</text>
</comment>
<dbReference type="PANTHER" id="PTHR42855:SF2">
    <property type="entry name" value="DRUG RESISTANCE ABC TRANSPORTER,ATP-BINDING PROTEIN"/>
    <property type="match status" value="1"/>
</dbReference>
<dbReference type="SMART" id="SM00382">
    <property type="entry name" value="AAA"/>
    <property type="match status" value="2"/>
</dbReference>
<name>A0A644YYD3_9ZZZZ</name>
<evidence type="ECO:0000313" key="6">
    <source>
        <dbReference type="EMBL" id="MPM33377.1"/>
    </source>
</evidence>
<feature type="coiled-coil region" evidence="3">
    <location>
        <begin position="263"/>
        <end position="290"/>
    </location>
</feature>
<dbReference type="InterPro" id="IPR017871">
    <property type="entry name" value="ABC_transporter-like_CS"/>
</dbReference>
<dbReference type="PROSITE" id="PS00211">
    <property type="entry name" value="ABC_TRANSPORTER_1"/>
    <property type="match status" value="2"/>
</dbReference>
<dbReference type="InterPro" id="IPR051309">
    <property type="entry name" value="ABCF_ATPase"/>
</dbReference>
<proteinExistence type="predicted"/>
<dbReference type="PROSITE" id="PS50893">
    <property type="entry name" value="ABC_TRANSPORTER_2"/>
    <property type="match status" value="1"/>
</dbReference>
<dbReference type="SUPFAM" id="SSF52540">
    <property type="entry name" value="P-loop containing nucleoside triphosphate hydrolases"/>
    <property type="match status" value="2"/>
</dbReference>
<dbReference type="PANTHER" id="PTHR42855">
    <property type="entry name" value="ABC TRANSPORTER ATP-BINDING SUBUNIT"/>
    <property type="match status" value="1"/>
</dbReference>
<dbReference type="AlphaFoldDB" id="A0A644YYD3"/>
<keyword evidence="1" id="KW-0547">Nucleotide-binding</keyword>